<dbReference type="SUPFAM" id="SSF56672">
    <property type="entry name" value="DNA/RNA polymerases"/>
    <property type="match status" value="1"/>
</dbReference>
<comment type="caution">
    <text evidence="2">The sequence shown here is derived from an EMBL/GenBank/DDBJ whole genome shotgun (WGS) entry which is preliminary data.</text>
</comment>
<dbReference type="OrthoDB" id="1435641at2759"/>
<dbReference type="PANTHER" id="PTHR31635:SF196">
    <property type="entry name" value="REVERSE TRANSCRIPTASE DOMAIN-CONTAINING PROTEIN-RELATED"/>
    <property type="match status" value="1"/>
</dbReference>
<keyword evidence="3" id="KW-1185">Reference proteome</keyword>
<dbReference type="Pfam" id="PF00078">
    <property type="entry name" value="RVT_1"/>
    <property type="match status" value="1"/>
</dbReference>
<dbReference type="PROSITE" id="PS50878">
    <property type="entry name" value="RT_POL"/>
    <property type="match status" value="1"/>
</dbReference>
<dbReference type="EMBL" id="SMMG02000009">
    <property type="protein sequence ID" value="KAA3460916.1"/>
    <property type="molecule type" value="Genomic_DNA"/>
</dbReference>
<gene>
    <name evidence="2" type="ORF">EPI10_027535</name>
</gene>
<name>A0A5B6UW92_9ROSI</name>
<dbReference type="PANTHER" id="PTHR31635">
    <property type="entry name" value="REVERSE TRANSCRIPTASE DOMAIN-CONTAINING PROTEIN-RELATED"/>
    <property type="match status" value="1"/>
</dbReference>
<sequence length="221" mass="25238">MGIKIDLEKAYDRVSWEFIKASLRAAGIPDYLNNVIMSSISNSTMQVMWNGVPLSKFRPVRGVRQGCPLSPYCFVLCMEWLGHLIKSAISEGKWTPIRLYRNGLGKWTPIRLYRNGLAISHLFFADDLVIFSKADIGHCGVLETILDDFCVMSGHKINVRKTNIFFSKGVDDNMVNSISTVFEFQRVHNLSHYLGVPLFYQWVTSSTLQFVVEKVRVYDDT</sequence>
<proteinExistence type="predicted"/>
<evidence type="ECO:0000259" key="1">
    <source>
        <dbReference type="PROSITE" id="PS50878"/>
    </source>
</evidence>
<protein>
    <submittedName>
        <fullName evidence="2">Retrovirus-related Pol polyprotein LINE-1</fullName>
    </submittedName>
</protein>
<organism evidence="2 3">
    <name type="scientific">Gossypium australe</name>
    <dbReference type="NCBI Taxonomy" id="47621"/>
    <lineage>
        <taxon>Eukaryota</taxon>
        <taxon>Viridiplantae</taxon>
        <taxon>Streptophyta</taxon>
        <taxon>Embryophyta</taxon>
        <taxon>Tracheophyta</taxon>
        <taxon>Spermatophyta</taxon>
        <taxon>Magnoliopsida</taxon>
        <taxon>eudicotyledons</taxon>
        <taxon>Gunneridae</taxon>
        <taxon>Pentapetalae</taxon>
        <taxon>rosids</taxon>
        <taxon>malvids</taxon>
        <taxon>Malvales</taxon>
        <taxon>Malvaceae</taxon>
        <taxon>Malvoideae</taxon>
        <taxon>Gossypium</taxon>
    </lineage>
</organism>
<dbReference type="InterPro" id="IPR000477">
    <property type="entry name" value="RT_dom"/>
</dbReference>
<dbReference type="Proteomes" id="UP000325315">
    <property type="component" value="Unassembled WGS sequence"/>
</dbReference>
<dbReference type="InterPro" id="IPR043502">
    <property type="entry name" value="DNA/RNA_pol_sf"/>
</dbReference>
<dbReference type="AlphaFoldDB" id="A0A5B6UW92"/>
<feature type="domain" description="Reverse transcriptase" evidence="1">
    <location>
        <begin position="1"/>
        <end position="198"/>
    </location>
</feature>
<evidence type="ECO:0000313" key="3">
    <source>
        <dbReference type="Proteomes" id="UP000325315"/>
    </source>
</evidence>
<reference evidence="3" key="1">
    <citation type="journal article" date="2019" name="Plant Biotechnol. J.">
        <title>Genome sequencing of the Australian wild diploid species Gossypium australe highlights disease resistance and delayed gland morphogenesis.</title>
        <authorList>
            <person name="Cai Y."/>
            <person name="Cai X."/>
            <person name="Wang Q."/>
            <person name="Wang P."/>
            <person name="Zhang Y."/>
            <person name="Cai C."/>
            <person name="Xu Y."/>
            <person name="Wang K."/>
            <person name="Zhou Z."/>
            <person name="Wang C."/>
            <person name="Geng S."/>
            <person name="Li B."/>
            <person name="Dong Q."/>
            <person name="Hou Y."/>
            <person name="Wang H."/>
            <person name="Ai P."/>
            <person name="Liu Z."/>
            <person name="Yi F."/>
            <person name="Sun M."/>
            <person name="An G."/>
            <person name="Cheng J."/>
            <person name="Zhang Y."/>
            <person name="Shi Q."/>
            <person name="Xie Y."/>
            <person name="Shi X."/>
            <person name="Chang Y."/>
            <person name="Huang F."/>
            <person name="Chen Y."/>
            <person name="Hong S."/>
            <person name="Mi L."/>
            <person name="Sun Q."/>
            <person name="Zhang L."/>
            <person name="Zhou B."/>
            <person name="Peng R."/>
            <person name="Zhang X."/>
            <person name="Liu F."/>
        </authorList>
    </citation>
    <scope>NUCLEOTIDE SEQUENCE [LARGE SCALE GENOMIC DNA]</scope>
    <source>
        <strain evidence="3">cv. PA1801</strain>
    </source>
</reference>
<accession>A0A5B6UW92</accession>
<evidence type="ECO:0000313" key="2">
    <source>
        <dbReference type="EMBL" id="KAA3460916.1"/>
    </source>
</evidence>